<keyword evidence="4 6" id="KW-0472">Membrane</keyword>
<dbReference type="OrthoDB" id="10061042at2759"/>
<feature type="region of interest" description="Disordered" evidence="5">
    <location>
        <begin position="87"/>
        <end position="108"/>
    </location>
</feature>
<organism evidence="8 9">
    <name type="scientific">Patiria miniata</name>
    <name type="common">Bat star</name>
    <name type="synonym">Asterina miniata</name>
    <dbReference type="NCBI Taxonomy" id="46514"/>
    <lineage>
        <taxon>Eukaryota</taxon>
        <taxon>Metazoa</taxon>
        <taxon>Echinodermata</taxon>
        <taxon>Eleutherozoa</taxon>
        <taxon>Asterozoa</taxon>
        <taxon>Asteroidea</taxon>
        <taxon>Valvatacea</taxon>
        <taxon>Valvatida</taxon>
        <taxon>Asterinidae</taxon>
        <taxon>Patiria</taxon>
    </lineage>
</organism>
<feature type="compositionally biased region" description="Polar residues" evidence="5">
    <location>
        <begin position="16"/>
        <end position="31"/>
    </location>
</feature>
<evidence type="ECO:0000256" key="6">
    <source>
        <dbReference type="SAM" id="Phobius"/>
    </source>
</evidence>
<evidence type="ECO:0000256" key="1">
    <source>
        <dbReference type="ARBA" id="ARBA00004141"/>
    </source>
</evidence>
<dbReference type="EnsemblMetazoa" id="XM_038195424.1">
    <property type="protein sequence ID" value="XP_038051352.1"/>
    <property type="gene ID" value="LOC119724393"/>
</dbReference>
<evidence type="ECO:0000313" key="9">
    <source>
        <dbReference type="Proteomes" id="UP000887568"/>
    </source>
</evidence>
<dbReference type="PANTHER" id="PTHR13659">
    <property type="entry name" value="AUTOSOMAL HIGHLY CONSERVED PROTEIN"/>
    <property type="match status" value="1"/>
</dbReference>
<sequence length="348" mass="39596">MEEKEPAVVRRKTKGSDSVENNPADGQTETVPNKEENHKTSSKEYTESVSQWLMQYRTHQWMHYCSQHALMMAPYFFGSPFPPVNTPNGSPSSPFGVPPPASGPADHAPFFQQQQNGQQQPQVQVPGQFPFTFPQPPMIDTPVQPPQQQTAQPHIPQLTVSEFTLPSLYRRIFAEIIDFILLFVMKFGVTLFVIEYMGIVDPSSFMMRFLIEEIDEDSTFEDLQQMLLFALIYRVVVCTYETFFLRHGLGTRVGGATPGKYCMGLRVVSCDRVQTLGGNRVLVTSPEDLTYLQAFLRAVIKNFSMAFFFPACITVFFNPHFRAAYDILTRSVVVSVPNWAERLRPQNR</sequence>
<keyword evidence="3 6" id="KW-1133">Transmembrane helix</keyword>
<comment type="subcellular location">
    <subcellularLocation>
        <location evidence="1">Membrane</location>
        <topology evidence="1">Multi-pass membrane protein</topology>
    </subcellularLocation>
</comment>
<protein>
    <recommendedName>
        <fullName evidence="7">RDD domain-containing protein</fullName>
    </recommendedName>
</protein>
<evidence type="ECO:0000256" key="5">
    <source>
        <dbReference type="SAM" id="MobiDB-lite"/>
    </source>
</evidence>
<feature type="domain" description="RDD" evidence="7">
    <location>
        <begin position="166"/>
        <end position="329"/>
    </location>
</feature>
<dbReference type="GO" id="GO:0016020">
    <property type="term" value="C:membrane"/>
    <property type="evidence" value="ECO:0007669"/>
    <property type="project" value="UniProtKB-SubCell"/>
</dbReference>
<keyword evidence="2 6" id="KW-0812">Transmembrane</keyword>
<proteinExistence type="predicted"/>
<evidence type="ECO:0000256" key="4">
    <source>
        <dbReference type="ARBA" id="ARBA00023136"/>
    </source>
</evidence>
<accession>A0A913ZHU3</accession>
<dbReference type="Pfam" id="PF06271">
    <property type="entry name" value="RDD"/>
    <property type="match status" value="1"/>
</dbReference>
<feature type="compositionally biased region" description="Basic and acidic residues" evidence="5">
    <location>
        <begin position="32"/>
        <end position="43"/>
    </location>
</feature>
<dbReference type="Proteomes" id="UP000887568">
    <property type="component" value="Unplaced"/>
</dbReference>
<evidence type="ECO:0000256" key="3">
    <source>
        <dbReference type="ARBA" id="ARBA00022989"/>
    </source>
</evidence>
<evidence type="ECO:0000259" key="7">
    <source>
        <dbReference type="Pfam" id="PF06271"/>
    </source>
</evidence>
<dbReference type="RefSeq" id="XP_038051352.1">
    <property type="nucleotide sequence ID" value="XM_038195424.1"/>
</dbReference>
<feature type="region of interest" description="Disordered" evidence="5">
    <location>
        <begin position="1"/>
        <end position="43"/>
    </location>
</feature>
<evidence type="ECO:0000313" key="8">
    <source>
        <dbReference type="EnsemblMetazoa" id="XP_038051352.1"/>
    </source>
</evidence>
<dbReference type="InterPro" id="IPR010432">
    <property type="entry name" value="RDD"/>
</dbReference>
<dbReference type="PANTHER" id="PTHR13659:SF5">
    <property type="entry name" value="PROTEIN FAM8A1"/>
    <property type="match status" value="1"/>
</dbReference>
<dbReference type="GeneID" id="119724393"/>
<evidence type="ECO:0000256" key="2">
    <source>
        <dbReference type="ARBA" id="ARBA00022692"/>
    </source>
</evidence>
<name>A0A913ZHU3_PATMI</name>
<dbReference type="AlphaFoldDB" id="A0A913ZHU3"/>
<keyword evidence="9" id="KW-1185">Reference proteome</keyword>
<dbReference type="InterPro" id="IPR039871">
    <property type="entry name" value="FAM8A1"/>
</dbReference>
<feature type="transmembrane region" description="Helical" evidence="6">
    <location>
        <begin position="179"/>
        <end position="199"/>
    </location>
</feature>
<reference evidence="8" key="1">
    <citation type="submission" date="2022-11" db="UniProtKB">
        <authorList>
            <consortium name="EnsemblMetazoa"/>
        </authorList>
    </citation>
    <scope>IDENTIFICATION</scope>
</reference>
<dbReference type="OMA" id="FPICVVM"/>